<feature type="domain" description="FlgD Tudor-like" evidence="6">
    <location>
        <begin position="91"/>
        <end position="215"/>
    </location>
</feature>
<keyword evidence="7" id="KW-0966">Cell projection</keyword>
<evidence type="ECO:0000256" key="5">
    <source>
        <dbReference type="RuleBase" id="RU362076"/>
    </source>
</evidence>
<dbReference type="Pfam" id="PF13861">
    <property type="entry name" value="FLgD_tudor"/>
    <property type="match status" value="1"/>
</dbReference>
<keyword evidence="7" id="KW-0969">Cilium</keyword>
<keyword evidence="3 5" id="KW-1005">Bacterial flagellum biogenesis</keyword>
<dbReference type="AlphaFoldDB" id="A0A369TR36"/>
<dbReference type="GO" id="GO:0044781">
    <property type="term" value="P:bacterial-type flagellum organization"/>
    <property type="evidence" value="ECO:0007669"/>
    <property type="project" value="UniProtKB-UniRule"/>
</dbReference>
<keyword evidence="7" id="KW-0282">Flagellum</keyword>
<sequence length="224" mass="24050">MIDANIASGAAAANKPSAATNSAAELQDNYNSFLKLLTAQISNQDPLKPVDSTQFVSQLAQLTQVEQSISTNANLESIRGMLSSVGAMSDLQLIGRDVLVPSGQVRLTEDDFPLSYQVEAGASDVRVRIYSRDGTLVRELDGPSTTEGEVIDVAWDRRDLNGLPVVPPHTFKVEILASDERGEPVGVTTLTRASVERVNFTAQGPELELDNGEKVLSQAIRSVL</sequence>
<dbReference type="Gene3D" id="2.30.30.910">
    <property type="match status" value="1"/>
</dbReference>
<dbReference type="Gene3D" id="2.60.40.4070">
    <property type="match status" value="1"/>
</dbReference>
<name>A0A369TR36_9RHOB</name>
<evidence type="ECO:0000259" key="6">
    <source>
        <dbReference type="Pfam" id="PF13861"/>
    </source>
</evidence>
<dbReference type="Pfam" id="PF03963">
    <property type="entry name" value="FlgD"/>
    <property type="match status" value="1"/>
</dbReference>
<organism evidence="7 8">
    <name type="scientific">Thalassococcus profundi</name>
    <dbReference type="NCBI Taxonomy" id="2282382"/>
    <lineage>
        <taxon>Bacteria</taxon>
        <taxon>Pseudomonadati</taxon>
        <taxon>Pseudomonadota</taxon>
        <taxon>Alphaproteobacteria</taxon>
        <taxon>Rhodobacterales</taxon>
        <taxon>Roseobacteraceae</taxon>
        <taxon>Thalassococcus</taxon>
    </lineage>
</organism>
<dbReference type="Proteomes" id="UP000253977">
    <property type="component" value="Unassembled WGS sequence"/>
</dbReference>
<evidence type="ECO:0000256" key="4">
    <source>
        <dbReference type="ARBA" id="ARBA00024746"/>
    </source>
</evidence>
<proteinExistence type="inferred from homology"/>
<evidence type="ECO:0000313" key="7">
    <source>
        <dbReference type="EMBL" id="RDD65436.1"/>
    </source>
</evidence>
<evidence type="ECO:0000256" key="3">
    <source>
        <dbReference type="ARBA" id="ARBA00022795"/>
    </source>
</evidence>
<keyword evidence="8" id="KW-1185">Reference proteome</keyword>
<reference evidence="7 8" key="1">
    <citation type="submission" date="2018-07" db="EMBL/GenBank/DDBJ databases">
        <title>Thalassococcus profundi sp. nov., a marine bacterium isolated from deep seawater of Okinawa Trough.</title>
        <authorList>
            <person name="Yu M."/>
        </authorList>
    </citation>
    <scope>NUCLEOTIDE SEQUENCE [LARGE SCALE GENOMIC DNA]</scope>
    <source>
        <strain evidence="7 8">WRAS1</strain>
    </source>
</reference>
<gene>
    <name evidence="7" type="ORF">DU478_14800</name>
</gene>
<evidence type="ECO:0000313" key="8">
    <source>
        <dbReference type="Proteomes" id="UP000253977"/>
    </source>
</evidence>
<dbReference type="InterPro" id="IPR025963">
    <property type="entry name" value="FLgD_Tudor"/>
</dbReference>
<dbReference type="OrthoDB" id="9785233at2"/>
<protein>
    <recommendedName>
        <fullName evidence="2 5">Basal-body rod modification protein FlgD</fullName>
    </recommendedName>
</protein>
<dbReference type="InterPro" id="IPR005648">
    <property type="entry name" value="FlgD"/>
</dbReference>
<comment type="caution">
    <text evidence="7">The sequence shown here is derived from an EMBL/GenBank/DDBJ whole genome shotgun (WGS) entry which is preliminary data.</text>
</comment>
<evidence type="ECO:0000256" key="2">
    <source>
        <dbReference type="ARBA" id="ARBA00016013"/>
    </source>
</evidence>
<evidence type="ECO:0000256" key="1">
    <source>
        <dbReference type="ARBA" id="ARBA00010577"/>
    </source>
</evidence>
<dbReference type="EMBL" id="QPMK01000012">
    <property type="protein sequence ID" value="RDD65436.1"/>
    <property type="molecule type" value="Genomic_DNA"/>
</dbReference>
<comment type="function">
    <text evidence="4 5">Required for flagellar hook formation. May act as a scaffolding protein.</text>
</comment>
<comment type="similarity">
    <text evidence="1 5">Belongs to the FlgD family.</text>
</comment>
<dbReference type="RefSeq" id="WP_114511747.1">
    <property type="nucleotide sequence ID" value="NZ_QPMK01000012.1"/>
</dbReference>
<accession>A0A369TR36</accession>